<feature type="binding site" evidence="8">
    <location>
        <position position="277"/>
    </location>
    <ligand>
        <name>L-histidine</name>
        <dbReference type="ChEBI" id="CHEBI:57595"/>
    </ligand>
</feature>
<evidence type="ECO:0000256" key="1">
    <source>
        <dbReference type="ARBA" id="ARBA00008226"/>
    </source>
</evidence>
<dbReference type="HAMAP" id="MF_00127">
    <property type="entry name" value="His_tRNA_synth"/>
    <property type="match status" value="1"/>
</dbReference>
<dbReference type="PROSITE" id="PS50862">
    <property type="entry name" value="AA_TRNA_LIGASE_II"/>
    <property type="match status" value="1"/>
</dbReference>
<dbReference type="PANTHER" id="PTHR11476">
    <property type="entry name" value="HISTIDYL-TRNA SYNTHETASE"/>
    <property type="match status" value="1"/>
</dbReference>
<gene>
    <name evidence="7 10" type="primary">hisS</name>
    <name evidence="10" type="ORF">COT51_03080</name>
</gene>
<dbReference type="PANTHER" id="PTHR11476:SF7">
    <property type="entry name" value="HISTIDINE--TRNA LIGASE"/>
    <property type="match status" value="1"/>
</dbReference>
<feature type="binding site" evidence="8">
    <location>
        <position position="126"/>
    </location>
    <ligand>
        <name>L-histidine</name>
        <dbReference type="ChEBI" id="CHEBI:57595"/>
    </ligand>
</feature>
<dbReference type="PIRSF" id="PIRSF001549">
    <property type="entry name" value="His-tRNA_synth"/>
    <property type="match status" value="1"/>
</dbReference>
<dbReference type="Pfam" id="PF03129">
    <property type="entry name" value="HGTP_anticodon"/>
    <property type="match status" value="1"/>
</dbReference>
<dbReference type="Gene3D" id="3.30.930.10">
    <property type="entry name" value="Bira Bifunctional Protein, Domain 2"/>
    <property type="match status" value="1"/>
</dbReference>
<evidence type="ECO:0000313" key="11">
    <source>
        <dbReference type="Proteomes" id="UP000231098"/>
    </source>
</evidence>
<comment type="caution">
    <text evidence="10">The sequence shown here is derived from an EMBL/GenBank/DDBJ whole genome shotgun (WGS) entry which is preliminary data.</text>
</comment>
<evidence type="ECO:0000256" key="4">
    <source>
        <dbReference type="ARBA" id="ARBA00022917"/>
    </source>
</evidence>
<dbReference type="NCBIfam" id="TIGR00442">
    <property type="entry name" value="hisS"/>
    <property type="match status" value="1"/>
</dbReference>
<dbReference type="EC" id="6.1.1.21" evidence="7"/>
<proteinExistence type="inferred from homology"/>
<keyword evidence="2 7" id="KW-0547">Nucleotide-binding</keyword>
<sequence length="451" mass="49337">MARNYAGTSDYFGDDCLKRQYVLETLKKVFSLFGFEPLETPIIELKETLLGKTGGETNAQVFNWRQGNPETGEDIGLRFDQTVPLARVMAQYAKTLEPKMPYKRYTIGPVFRAEKPQAGRLRQFTQMDIDTVGTKSVLADAEVIALCIYALEKLGFSDFTIELNNRKILNGLAASIGLVGKEAISLMRGWDKLGKKSTQEIEEEFEETLGKEKAKKAILLTEKLIAIDGSSEIALNSVLKVSKETEGGVLETKSILNTLATLGIDPEKIKFNVLLARGLDYYTGPVFEMKVLEGGAGSLGGGGRFDNLIEALGGPSIPATGVSFGLERMTYVLDKLNLFPTELEKTKAFVTVFEPKSESSVAYAAKITSLLRKKKINTEMYTGCEKVGAQLAIANRKGIKYAIIAGPDEEKKGTVTIKNLSVGLSSGEKKDKEANQIEVPLAELKDNLSSI</sequence>
<feature type="binding site" evidence="8">
    <location>
        <position position="112"/>
    </location>
    <ligand>
        <name>L-histidine</name>
        <dbReference type="ChEBI" id="CHEBI:57595"/>
    </ligand>
</feature>
<name>A0A2H0XB27_UNCKA</name>
<feature type="binding site" evidence="8">
    <location>
        <begin position="281"/>
        <end position="282"/>
    </location>
    <ligand>
        <name>L-histidine</name>
        <dbReference type="ChEBI" id="CHEBI:57595"/>
    </ligand>
</feature>
<dbReference type="InterPro" id="IPR004516">
    <property type="entry name" value="HisRS/HisZ"/>
</dbReference>
<feature type="binding site" evidence="8">
    <location>
        <begin position="80"/>
        <end position="82"/>
    </location>
    <ligand>
        <name>L-histidine</name>
        <dbReference type="ChEBI" id="CHEBI:57595"/>
    </ligand>
</feature>
<dbReference type="CDD" id="cd00773">
    <property type="entry name" value="HisRS-like_core"/>
    <property type="match status" value="1"/>
</dbReference>
<dbReference type="GO" id="GO:0005737">
    <property type="term" value="C:cytoplasm"/>
    <property type="evidence" value="ECO:0007669"/>
    <property type="project" value="UniProtKB-SubCell"/>
</dbReference>
<reference evidence="11" key="1">
    <citation type="submission" date="2017-09" db="EMBL/GenBank/DDBJ databases">
        <title>Depth-based differentiation of microbial function through sediment-hosted aquifers and enrichment of novel symbionts in the deep terrestrial subsurface.</title>
        <authorList>
            <person name="Probst A.J."/>
            <person name="Ladd B."/>
            <person name="Jarett J.K."/>
            <person name="Geller-Mcgrath D.E."/>
            <person name="Sieber C.M.K."/>
            <person name="Emerson J.B."/>
            <person name="Anantharaman K."/>
            <person name="Thomas B.C."/>
            <person name="Malmstrom R."/>
            <person name="Stieglmeier M."/>
            <person name="Klingl A."/>
            <person name="Woyke T."/>
            <person name="Ryan C.M."/>
            <person name="Banfield J.F."/>
        </authorList>
    </citation>
    <scope>NUCLEOTIDE SEQUENCE [LARGE SCALE GENOMIC DNA]</scope>
</reference>
<dbReference type="Pfam" id="PF13393">
    <property type="entry name" value="tRNA-synt_His"/>
    <property type="match status" value="1"/>
</dbReference>
<evidence type="ECO:0000256" key="6">
    <source>
        <dbReference type="ARBA" id="ARBA00047639"/>
    </source>
</evidence>
<evidence type="ECO:0000259" key="9">
    <source>
        <dbReference type="PROSITE" id="PS50862"/>
    </source>
</evidence>
<dbReference type="InterPro" id="IPR041715">
    <property type="entry name" value="HisRS-like_core"/>
</dbReference>
<evidence type="ECO:0000256" key="7">
    <source>
        <dbReference type="HAMAP-Rule" id="MF_00127"/>
    </source>
</evidence>
<dbReference type="SUPFAM" id="SSF55681">
    <property type="entry name" value="Class II aaRS and biotin synthetases"/>
    <property type="match status" value="1"/>
</dbReference>
<dbReference type="InterPro" id="IPR004154">
    <property type="entry name" value="Anticodon-bd"/>
</dbReference>
<keyword evidence="3 7" id="KW-0067">ATP-binding</keyword>
<protein>
    <recommendedName>
        <fullName evidence="7">Histidine--tRNA ligase</fullName>
        <ecNumber evidence="7">6.1.1.21</ecNumber>
    </recommendedName>
    <alternativeName>
        <fullName evidence="7">Histidyl-tRNA synthetase</fullName>
        <shortName evidence="7">HisRS</shortName>
    </alternativeName>
</protein>
<dbReference type="InterPro" id="IPR015807">
    <property type="entry name" value="His-tRNA-ligase"/>
</dbReference>
<keyword evidence="4 7" id="KW-0648">Protein biosynthesis</keyword>
<comment type="subunit">
    <text evidence="7">Homodimer.</text>
</comment>
<keyword evidence="5 7" id="KW-0030">Aminoacyl-tRNA synthetase</keyword>
<evidence type="ECO:0000256" key="8">
    <source>
        <dbReference type="PIRSR" id="PIRSR001549-1"/>
    </source>
</evidence>
<dbReference type="Gene3D" id="3.40.50.800">
    <property type="entry name" value="Anticodon-binding domain"/>
    <property type="match status" value="1"/>
</dbReference>
<dbReference type="Proteomes" id="UP000231098">
    <property type="component" value="Unassembled WGS sequence"/>
</dbReference>
<comment type="subcellular location">
    <subcellularLocation>
        <location evidence="7">Cytoplasm</location>
    </subcellularLocation>
</comment>
<dbReference type="InterPro" id="IPR045864">
    <property type="entry name" value="aa-tRNA-synth_II/BPL/LPL"/>
</dbReference>
<evidence type="ECO:0000256" key="5">
    <source>
        <dbReference type="ARBA" id="ARBA00023146"/>
    </source>
</evidence>
<dbReference type="GO" id="GO:0004821">
    <property type="term" value="F:histidine-tRNA ligase activity"/>
    <property type="evidence" value="ECO:0007669"/>
    <property type="project" value="UniProtKB-UniRule"/>
</dbReference>
<dbReference type="InterPro" id="IPR036621">
    <property type="entry name" value="Anticodon-bd_dom_sf"/>
</dbReference>
<dbReference type="GO" id="GO:0005524">
    <property type="term" value="F:ATP binding"/>
    <property type="evidence" value="ECO:0007669"/>
    <property type="project" value="UniProtKB-UniRule"/>
</dbReference>
<keyword evidence="7 10" id="KW-0436">Ligase</keyword>
<comment type="similarity">
    <text evidence="1 7">Belongs to the class-II aminoacyl-tRNA synthetase family.</text>
</comment>
<accession>A0A2H0XB27</accession>
<feature type="domain" description="Aminoacyl-transfer RNA synthetases class-II family profile" evidence="9">
    <location>
        <begin position="19"/>
        <end position="355"/>
    </location>
</feature>
<dbReference type="InterPro" id="IPR006195">
    <property type="entry name" value="aa-tRNA-synth_II"/>
</dbReference>
<evidence type="ECO:0000256" key="3">
    <source>
        <dbReference type="ARBA" id="ARBA00022840"/>
    </source>
</evidence>
<dbReference type="EMBL" id="PEYV01000052">
    <property type="protein sequence ID" value="PIS21379.1"/>
    <property type="molecule type" value="Genomic_DNA"/>
</dbReference>
<dbReference type="GO" id="GO:0006427">
    <property type="term" value="P:histidyl-tRNA aminoacylation"/>
    <property type="evidence" value="ECO:0007669"/>
    <property type="project" value="UniProtKB-UniRule"/>
</dbReference>
<comment type="catalytic activity">
    <reaction evidence="6 7">
        <text>tRNA(His) + L-histidine + ATP = L-histidyl-tRNA(His) + AMP + diphosphate + H(+)</text>
        <dbReference type="Rhea" id="RHEA:17313"/>
        <dbReference type="Rhea" id="RHEA-COMP:9665"/>
        <dbReference type="Rhea" id="RHEA-COMP:9689"/>
        <dbReference type="ChEBI" id="CHEBI:15378"/>
        <dbReference type="ChEBI" id="CHEBI:30616"/>
        <dbReference type="ChEBI" id="CHEBI:33019"/>
        <dbReference type="ChEBI" id="CHEBI:57595"/>
        <dbReference type="ChEBI" id="CHEBI:78442"/>
        <dbReference type="ChEBI" id="CHEBI:78527"/>
        <dbReference type="ChEBI" id="CHEBI:456215"/>
        <dbReference type="EC" id="6.1.1.21"/>
    </reaction>
</comment>
<keyword evidence="7" id="KW-0963">Cytoplasm</keyword>
<feature type="binding site" evidence="8">
    <location>
        <position position="130"/>
    </location>
    <ligand>
        <name>L-histidine</name>
        <dbReference type="ChEBI" id="CHEBI:57595"/>
    </ligand>
</feature>
<organism evidence="10 11">
    <name type="scientific">candidate division WWE3 bacterium CG08_land_8_20_14_0_20_41_15</name>
    <dbReference type="NCBI Taxonomy" id="1975086"/>
    <lineage>
        <taxon>Bacteria</taxon>
        <taxon>Katanobacteria</taxon>
    </lineage>
</organism>
<evidence type="ECO:0000313" key="10">
    <source>
        <dbReference type="EMBL" id="PIS21379.1"/>
    </source>
</evidence>
<evidence type="ECO:0000256" key="2">
    <source>
        <dbReference type="ARBA" id="ARBA00022741"/>
    </source>
</evidence>
<dbReference type="SUPFAM" id="SSF52954">
    <property type="entry name" value="Class II aaRS ABD-related"/>
    <property type="match status" value="1"/>
</dbReference>
<dbReference type="AlphaFoldDB" id="A0A2H0XB27"/>